<dbReference type="OrthoDB" id="5728337at2"/>
<evidence type="ECO:0000259" key="1">
    <source>
        <dbReference type="Pfam" id="PF01966"/>
    </source>
</evidence>
<evidence type="ECO:0000313" key="3">
    <source>
        <dbReference type="Proteomes" id="UP000010953"/>
    </source>
</evidence>
<evidence type="ECO:0000313" key="2">
    <source>
        <dbReference type="EMBL" id="EMS32030.1"/>
    </source>
</evidence>
<dbReference type="RefSeq" id="WP_008629614.1">
    <property type="nucleotide sequence ID" value="NZ_AMZY02000015.1"/>
</dbReference>
<dbReference type="Gene3D" id="1.10.3210.10">
    <property type="entry name" value="Hypothetical protein af1432"/>
    <property type="match status" value="1"/>
</dbReference>
<keyword evidence="3" id="KW-1185">Reference proteome</keyword>
<dbReference type="AlphaFoldDB" id="M7X3H0"/>
<sequence length="191" mass="22318">MKEFLNIKKEVLSKLESDLPSSLKYHDMSHIMDVYDVCNQYIDRLKLPEQEACELRIGALMHDIGFTQGNSNHEEVGAKMAEEILRKHNVGQHCIESVQGLILATKIPQSPTNELQKILCDADLDYLGRDDYPEISSKLFEELKISNVIQTEEEWKNIQVRFLKAHQFHTDFAKKNREPKKQYWLRMIENS</sequence>
<organism evidence="2 3">
    <name type="scientific">Mariniradius saccharolyticus AK6</name>
    <dbReference type="NCBI Taxonomy" id="1239962"/>
    <lineage>
        <taxon>Bacteria</taxon>
        <taxon>Pseudomonadati</taxon>
        <taxon>Bacteroidota</taxon>
        <taxon>Cytophagia</taxon>
        <taxon>Cytophagales</taxon>
        <taxon>Cyclobacteriaceae</taxon>
        <taxon>Mariniradius</taxon>
    </lineage>
</organism>
<dbReference type="eggNOG" id="COG1418">
    <property type="taxonomic scope" value="Bacteria"/>
</dbReference>
<name>M7X3H0_9BACT</name>
<accession>M7X3H0</accession>
<dbReference type="CDD" id="cd00077">
    <property type="entry name" value="HDc"/>
    <property type="match status" value="1"/>
</dbReference>
<dbReference type="EMBL" id="AMZY02000015">
    <property type="protein sequence ID" value="EMS32030.1"/>
    <property type="molecule type" value="Genomic_DNA"/>
</dbReference>
<dbReference type="InterPro" id="IPR003607">
    <property type="entry name" value="HD/PDEase_dom"/>
</dbReference>
<dbReference type="Pfam" id="PF01966">
    <property type="entry name" value="HD"/>
    <property type="match status" value="1"/>
</dbReference>
<dbReference type="SUPFAM" id="SSF109604">
    <property type="entry name" value="HD-domain/PDEase-like"/>
    <property type="match status" value="1"/>
</dbReference>
<protein>
    <recommendedName>
        <fullName evidence="1">HD domain-containing protein</fullName>
    </recommendedName>
</protein>
<feature type="domain" description="HD" evidence="1">
    <location>
        <begin position="29"/>
        <end position="123"/>
    </location>
</feature>
<dbReference type="InParanoid" id="M7X3H0"/>
<comment type="caution">
    <text evidence="2">The sequence shown here is derived from an EMBL/GenBank/DDBJ whole genome shotgun (WGS) entry which is preliminary data.</text>
</comment>
<dbReference type="Proteomes" id="UP000010953">
    <property type="component" value="Unassembled WGS sequence"/>
</dbReference>
<gene>
    <name evidence="2" type="ORF">C943_01595</name>
</gene>
<dbReference type="InterPro" id="IPR006674">
    <property type="entry name" value="HD_domain"/>
</dbReference>
<proteinExistence type="predicted"/>
<dbReference type="STRING" id="1239962.C943_01595"/>
<reference evidence="2" key="1">
    <citation type="submission" date="2013-01" db="EMBL/GenBank/DDBJ databases">
        <title>Genome assembly of Mariniradius saccharolyticus AK6.</title>
        <authorList>
            <person name="Vaidya B."/>
            <person name="Khatri I."/>
            <person name="Tanuku N.R.S."/>
            <person name="Subramanian S."/>
            <person name="Pinnaka A."/>
        </authorList>
    </citation>
    <scope>NUCLEOTIDE SEQUENCE [LARGE SCALE GENOMIC DNA]</scope>
    <source>
        <strain evidence="2">AK6</strain>
    </source>
</reference>